<dbReference type="InterPro" id="IPR000123">
    <property type="entry name" value="Reverse_transcriptase_msDNA"/>
</dbReference>
<dbReference type="InterPro" id="IPR043502">
    <property type="entry name" value="DNA/RNA_pol_sf"/>
</dbReference>
<sequence length="339" mass="40064">MTNQQLYAKKFTEKAIENGFSSDYIEKCLSYASPLLENNLPVVYNINHLSGLVGYNVSYLKRAVKFPKYFYREFEIEKSNGKKRKLHEPLPSLKEIQLWILDEILYKLKVSRYAKAYVPKRSIKEHTIYHTDEPFVLTLDIKNFFNSIQFDSVESLFKKIGYSEKMANLFTKLCFRDDELPQGAPTSPYISNLILKDFDFAVSKYCMEHNIKYTRYADDLAFSGDLNAEEIEKLIKDELSKIGMELNDEKRKLMKPNQPQLISGIIVNKKAQLPKKIRNSLRNEMYYIKKFGLPSHLERTNQKKPNYLKHLMGRINYILQINPRDKEFIEYRKHLHELK</sequence>
<comment type="catalytic activity">
    <reaction evidence="9">
        <text>DNA(n) + a 2'-deoxyribonucleoside 5'-triphosphate = DNA(n+1) + diphosphate</text>
        <dbReference type="Rhea" id="RHEA:22508"/>
        <dbReference type="Rhea" id="RHEA-COMP:17339"/>
        <dbReference type="Rhea" id="RHEA-COMP:17340"/>
        <dbReference type="ChEBI" id="CHEBI:33019"/>
        <dbReference type="ChEBI" id="CHEBI:61560"/>
        <dbReference type="ChEBI" id="CHEBI:173112"/>
        <dbReference type="EC" id="2.7.7.49"/>
    </reaction>
</comment>
<reference evidence="11 12" key="1">
    <citation type="journal article" date="2018" name="Int. J. Syst. Evol. Microbiol.">
        <title>Zhouia spongiae sp. nov., isolated from a marine sponge.</title>
        <authorList>
            <person name="Zhuang L."/>
            <person name="Lin B."/>
            <person name="Qin F."/>
            <person name="Luo L."/>
        </authorList>
    </citation>
    <scope>NUCLEOTIDE SEQUENCE [LARGE SCALE GENOMIC DNA]</scope>
    <source>
        <strain evidence="11 12">HN-Y44</strain>
    </source>
</reference>
<keyword evidence="12" id="KW-1185">Reference proteome</keyword>
<dbReference type="PRINTS" id="PR00866">
    <property type="entry name" value="RNADNAPOLMS"/>
</dbReference>
<dbReference type="EC" id="2.7.7.49" evidence="1"/>
<evidence type="ECO:0000256" key="4">
    <source>
        <dbReference type="ARBA" id="ARBA00022723"/>
    </source>
</evidence>
<evidence type="ECO:0000259" key="10">
    <source>
        <dbReference type="PROSITE" id="PS50878"/>
    </source>
</evidence>
<evidence type="ECO:0000256" key="7">
    <source>
        <dbReference type="ARBA" id="ARBA00023118"/>
    </source>
</evidence>
<evidence type="ECO:0000256" key="2">
    <source>
        <dbReference type="ARBA" id="ARBA00022679"/>
    </source>
</evidence>
<proteinExistence type="inferred from homology"/>
<evidence type="ECO:0000313" key="12">
    <source>
        <dbReference type="Proteomes" id="UP000829476"/>
    </source>
</evidence>
<keyword evidence="5" id="KW-0460">Magnesium</keyword>
<dbReference type="PROSITE" id="PS50878">
    <property type="entry name" value="RT_POL"/>
    <property type="match status" value="1"/>
</dbReference>
<dbReference type="GO" id="GO:0003964">
    <property type="term" value="F:RNA-directed DNA polymerase activity"/>
    <property type="evidence" value="ECO:0007669"/>
    <property type="project" value="UniProtKB-KW"/>
</dbReference>
<feature type="domain" description="Reverse transcriptase" evidence="10">
    <location>
        <begin position="1"/>
        <end position="267"/>
    </location>
</feature>
<dbReference type="InterPro" id="IPR051083">
    <property type="entry name" value="GrpII_Intron_Splice-Mob/Def"/>
</dbReference>
<dbReference type="RefSeq" id="WP_242936764.1">
    <property type="nucleotide sequence ID" value="NZ_CP094326.1"/>
</dbReference>
<keyword evidence="3" id="KW-0548">Nucleotidyltransferase</keyword>
<dbReference type="Pfam" id="PF00078">
    <property type="entry name" value="RVT_1"/>
    <property type="match status" value="1"/>
</dbReference>
<evidence type="ECO:0000256" key="1">
    <source>
        <dbReference type="ARBA" id="ARBA00012493"/>
    </source>
</evidence>
<evidence type="ECO:0000256" key="8">
    <source>
        <dbReference type="ARBA" id="ARBA00034120"/>
    </source>
</evidence>
<keyword evidence="2" id="KW-0808">Transferase</keyword>
<evidence type="ECO:0000256" key="3">
    <source>
        <dbReference type="ARBA" id="ARBA00022695"/>
    </source>
</evidence>
<keyword evidence="7" id="KW-0051">Antiviral defense</keyword>
<dbReference type="InterPro" id="IPR000477">
    <property type="entry name" value="RT_dom"/>
</dbReference>
<dbReference type="SUPFAM" id="SSF56672">
    <property type="entry name" value="DNA/RNA polymerases"/>
    <property type="match status" value="1"/>
</dbReference>
<dbReference type="CDD" id="cd03487">
    <property type="entry name" value="RT_Bac_retron_II"/>
    <property type="match status" value="1"/>
</dbReference>
<keyword evidence="4" id="KW-0479">Metal-binding</keyword>
<comment type="similarity">
    <text evidence="8">Belongs to the bacterial reverse transcriptase family.</text>
</comment>
<name>A0ABY3YL28_9FLAO</name>
<dbReference type="Proteomes" id="UP000829476">
    <property type="component" value="Chromosome"/>
</dbReference>
<evidence type="ECO:0000256" key="6">
    <source>
        <dbReference type="ARBA" id="ARBA00022918"/>
    </source>
</evidence>
<accession>A0ABY3YL28</accession>
<organism evidence="11 12">
    <name type="scientific">Zhouia spongiae</name>
    <dbReference type="NCBI Taxonomy" id="2202721"/>
    <lineage>
        <taxon>Bacteria</taxon>
        <taxon>Pseudomonadati</taxon>
        <taxon>Bacteroidota</taxon>
        <taxon>Flavobacteriia</taxon>
        <taxon>Flavobacteriales</taxon>
        <taxon>Flavobacteriaceae</taxon>
        <taxon>Zhouia</taxon>
    </lineage>
</organism>
<evidence type="ECO:0000256" key="5">
    <source>
        <dbReference type="ARBA" id="ARBA00022842"/>
    </source>
</evidence>
<gene>
    <name evidence="11" type="ORF">MQE36_14875</name>
</gene>
<evidence type="ECO:0000313" key="11">
    <source>
        <dbReference type="EMBL" id="UNY98357.1"/>
    </source>
</evidence>
<dbReference type="PANTHER" id="PTHR34047:SF7">
    <property type="entry name" value="RNA-DIRECTED DNA POLYMERASE"/>
    <property type="match status" value="1"/>
</dbReference>
<dbReference type="PANTHER" id="PTHR34047">
    <property type="entry name" value="NUCLEAR INTRON MATURASE 1, MITOCHONDRIAL-RELATED"/>
    <property type="match status" value="1"/>
</dbReference>
<keyword evidence="6 11" id="KW-0695">RNA-directed DNA polymerase</keyword>
<evidence type="ECO:0000256" key="9">
    <source>
        <dbReference type="ARBA" id="ARBA00048173"/>
    </source>
</evidence>
<protein>
    <recommendedName>
        <fullName evidence="1">RNA-directed DNA polymerase</fullName>
        <ecNumber evidence="1">2.7.7.49</ecNumber>
    </recommendedName>
</protein>
<dbReference type="EMBL" id="CP094326">
    <property type="protein sequence ID" value="UNY98357.1"/>
    <property type="molecule type" value="Genomic_DNA"/>
</dbReference>